<gene>
    <name evidence="2" type="ORF">NW762_003465</name>
</gene>
<evidence type="ECO:0000313" key="2">
    <source>
        <dbReference type="EMBL" id="KAJ4267360.1"/>
    </source>
</evidence>
<evidence type="ECO:0008006" key="4">
    <source>
        <dbReference type="Google" id="ProtNLM"/>
    </source>
</evidence>
<dbReference type="Gene3D" id="3.40.50.2000">
    <property type="entry name" value="Glycogen Phosphorylase B"/>
    <property type="match status" value="2"/>
</dbReference>
<name>A0A9W8SAT6_9HYPO</name>
<dbReference type="SUPFAM" id="SSF53756">
    <property type="entry name" value="UDP-Glycosyltransferase/glycogen phosphorylase"/>
    <property type="match status" value="1"/>
</dbReference>
<accession>A0A9W8SAT6</accession>
<dbReference type="GO" id="GO:0008194">
    <property type="term" value="F:UDP-glycosyltransferase activity"/>
    <property type="evidence" value="ECO:0007669"/>
    <property type="project" value="InterPro"/>
</dbReference>
<dbReference type="OrthoDB" id="5835829at2759"/>
<organism evidence="2 3">
    <name type="scientific">Fusarium torreyae</name>
    <dbReference type="NCBI Taxonomy" id="1237075"/>
    <lineage>
        <taxon>Eukaryota</taxon>
        <taxon>Fungi</taxon>
        <taxon>Dikarya</taxon>
        <taxon>Ascomycota</taxon>
        <taxon>Pezizomycotina</taxon>
        <taxon>Sordariomycetes</taxon>
        <taxon>Hypocreomycetidae</taxon>
        <taxon>Hypocreales</taxon>
        <taxon>Nectriaceae</taxon>
        <taxon>Fusarium</taxon>
    </lineage>
</organism>
<keyword evidence="1" id="KW-0808">Transferase</keyword>
<dbReference type="Proteomes" id="UP001152049">
    <property type="component" value="Unassembled WGS sequence"/>
</dbReference>
<dbReference type="PANTHER" id="PTHR21015:SF22">
    <property type="entry name" value="GLYCOSYLTRANSFERASE"/>
    <property type="match status" value="1"/>
</dbReference>
<evidence type="ECO:0000256" key="1">
    <source>
        <dbReference type="ARBA" id="ARBA00022679"/>
    </source>
</evidence>
<dbReference type="AlphaFoldDB" id="A0A9W8SAT6"/>
<keyword evidence="3" id="KW-1185">Reference proteome</keyword>
<dbReference type="PANTHER" id="PTHR21015">
    <property type="entry name" value="UDP-N-ACETYLGLUCOSAMINE--N-ACETYLMURAMYL-(PENTAPEPTIDE) PYROPHOSPHORYL-UNDECAPRENOL N-ACETYLGLUCOSAMINE TRANSFERASE 1"/>
    <property type="match status" value="1"/>
</dbReference>
<protein>
    <recommendedName>
        <fullName evidence="4">N-glycosyltransferase</fullName>
    </recommendedName>
</protein>
<dbReference type="CDD" id="cd03784">
    <property type="entry name" value="GT1_Gtf-like"/>
    <property type="match status" value="1"/>
</dbReference>
<sequence length="470" mass="51741">MSPFITDAAELATGAEKKPVVESTSSKKPHLVFGATPVSGHTYPLVRVVEDLVQRGFEVTFIAGDEFEPAITSIGAKHVTVAGLFNNAKLVAERSVFPPGMPRLLWDIRNIFTGQTPDRWRIIKEVLEEIRAKDPEREVVLMPETFFMGVNPLSLGAPLPRGYTTRPKVINLHPIPYIGSSIDTAPFGPGLPPDSTESGRMRNQLMEQAMVQGPFAEVIAHQAEVLKELGATEVLEPHVPFHTWFNIHDMTLQMCPPSLEYPRSDMPSNIKFAGCAPPKPIPTDFVYPSWWEDVERGDRRIVAVTQGTISHEATDLIIPTIQALADRDDLLVVVILGKKDAVLPENVVIPSNTRVIDYFSYDVLLSHASVFVMNAGYGGFLHGITNGVPLVLAGATEDKPEVAMRGEWSGVAVNLRTGQPTPEMVKAGVECILSDDSFKKRVEEIKAENEAMKMFDFIERQILSIGDLDA</sequence>
<dbReference type="InterPro" id="IPR002213">
    <property type="entry name" value="UDP_glucos_trans"/>
</dbReference>
<evidence type="ECO:0000313" key="3">
    <source>
        <dbReference type="Proteomes" id="UP001152049"/>
    </source>
</evidence>
<proteinExistence type="predicted"/>
<comment type="caution">
    <text evidence="2">The sequence shown here is derived from an EMBL/GenBank/DDBJ whole genome shotgun (WGS) entry which is preliminary data.</text>
</comment>
<reference evidence="2" key="1">
    <citation type="submission" date="2022-09" db="EMBL/GenBank/DDBJ databases">
        <title>Fusarium specimens isolated from Avocado Roots.</title>
        <authorList>
            <person name="Stajich J."/>
            <person name="Roper C."/>
            <person name="Heimlech-Rivalta G."/>
        </authorList>
    </citation>
    <scope>NUCLEOTIDE SEQUENCE</scope>
    <source>
        <strain evidence="2">CF00136</strain>
    </source>
</reference>
<dbReference type="Pfam" id="PF00201">
    <property type="entry name" value="UDPGT"/>
    <property type="match status" value="1"/>
</dbReference>
<dbReference type="EMBL" id="JAOQAZ010000004">
    <property type="protein sequence ID" value="KAJ4267360.1"/>
    <property type="molecule type" value="Genomic_DNA"/>
</dbReference>